<comment type="caution">
    <text evidence="1">The sequence shown here is derived from an EMBL/GenBank/DDBJ whole genome shotgun (WGS) entry which is preliminary data.</text>
</comment>
<keyword evidence="2" id="KW-1185">Reference proteome</keyword>
<gene>
    <name evidence="1" type="ORF">EYF80_055697</name>
</gene>
<evidence type="ECO:0000313" key="1">
    <source>
        <dbReference type="EMBL" id="TNN34143.1"/>
    </source>
</evidence>
<dbReference type="Proteomes" id="UP000314294">
    <property type="component" value="Unassembled WGS sequence"/>
</dbReference>
<proteinExistence type="predicted"/>
<accession>A0A4Z2EZL7</accession>
<protein>
    <submittedName>
        <fullName evidence="1">Uncharacterized protein</fullName>
    </submittedName>
</protein>
<reference evidence="1 2" key="1">
    <citation type="submission" date="2019-03" db="EMBL/GenBank/DDBJ databases">
        <title>First draft genome of Liparis tanakae, snailfish: a comprehensive survey of snailfish specific genes.</title>
        <authorList>
            <person name="Kim W."/>
            <person name="Song I."/>
            <person name="Jeong J.-H."/>
            <person name="Kim D."/>
            <person name="Kim S."/>
            <person name="Ryu S."/>
            <person name="Song J.Y."/>
            <person name="Lee S.K."/>
        </authorList>
    </citation>
    <scope>NUCLEOTIDE SEQUENCE [LARGE SCALE GENOMIC DNA]</scope>
    <source>
        <tissue evidence="1">Muscle</tissue>
    </source>
</reference>
<evidence type="ECO:0000313" key="2">
    <source>
        <dbReference type="Proteomes" id="UP000314294"/>
    </source>
</evidence>
<name>A0A4Z2EZL7_9TELE</name>
<organism evidence="1 2">
    <name type="scientific">Liparis tanakae</name>
    <name type="common">Tanaka's snailfish</name>
    <dbReference type="NCBI Taxonomy" id="230148"/>
    <lineage>
        <taxon>Eukaryota</taxon>
        <taxon>Metazoa</taxon>
        <taxon>Chordata</taxon>
        <taxon>Craniata</taxon>
        <taxon>Vertebrata</taxon>
        <taxon>Euteleostomi</taxon>
        <taxon>Actinopterygii</taxon>
        <taxon>Neopterygii</taxon>
        <taxon>Teleostei</taxon>
        <taxon>Neoteleostei</taxon>
        <taxon>Acanthomorphata</taxon>
        <taxon>Eupercaria</taxon>
        <taxon>Perciformes</taxon>
        <taxon>Cottioidei</taxon>
        <taxon>Cottales</taxon>
        <taxon>Liparidae</taxon>
        <taxon>Liparis</taxon>
    </lineage>
</organism>
<dbReference type="EMBL" id="SRLO01002033">
    <property type="protein sequence ID" value="TNN34143.1"/>
    <property type="molecule type" value="Genomic_DNA"/>
</dbReference>
<dbReference type="AlphaFoldDB" id="A0A4Z2EZL7"/>
<sequence length="86" mass="9101">MACTSLHAAHCPPPFCLCTPLCRNSCTAAARLHGEEAVLALNSAAAAAGRDGEAREAKLGEITPMFLSTLIRTVIISFIYHGITHH</sequence>